<dbReference type="EMBL" id="NOXG01000007">
    <property type="protein sequence ID" value="PYD75664.1"/>
    <property type="molecule type" value="Genomic_DNA"/>
</dbReference>
<gene>
    <name evidence="2" type="ORF">CFR71_08665</name>
</gene>
<protein>
    <recommendedName>
        <fullName evidence="4">DUF2975 domain-containing protein</fullName>
    </recommendedName>
</protein>
<feature type="transmembrane region" description="Helical" evidence="1">
    <location>
        <begin position="50"/>
        <end position="75"/>
    </location>
</feature>
<sequence length="165" mass="16951">MTDPMALGRFARRLRLAVMAAGFALALTTLAGVLFPGVAAISVEAGGLPRPWACAISVIEVALAVAGLAALARMLRAVGDGHVFAPATTGCFRRFALLNLLCVGANIALPPLAQLGLALRGRGGHIDLGLSDGGLLALLVGVLLFLVARLFDEAARLDEDSRSIV</sequence>
<feature type="transmembrane region" description="Helical" evidence="1">
    <location>
        <begin position="133"/>
        <end position="151"/>
    </location>
</feature>
<dbReference type="InterPro" id="IPR021354">
    <property type="entry name" value="DUF2975"/>
</dbReference>
<keyword evidence="1" id="KW-0812">Transmembrane</keyword>
<feature type="transmembrane region" description="Helical" evidence="1">
    <location>
        <begin position="95"/>
        <end position="113"/>
    </location>
</feature>
<reference evidence="2 3" key="1">
    <citation type="submission" date="2017-07" db="EMBL/GenBank/DDBJ databases">
        <title>A draft genome sequence of Komagataeibacter sp. T5K1.</title>
        <authorList>
            <person name="Skraban J."/>
            <person name="Cleenwerck I."/>
            <person name="Vandamme P."/>
            <person name="Trcek J."/>
        </authorList>
    </citation>
    <scope>NUCLEOTIDE SEQUENCE [LARGE SCALE GENOMIC DNA]</scope>
    <source>
        <strain evidence="2 3">T5K1</strain>
    </source>
</reference>
<evidence type="ECO:0000313" key="3">
    <source>
        <dbReference type="Proteomes" id="UP000247609"/>
    </source>
</evidence>
<keyword evidence="1" id="KW-1133">Transmembrane helix</keyword>
<keyword evidence="1" id="KW-0472">Membrane</keyword>
<dbReference type="Proteomes" id="UP000247609">
    <property type="component" value="Unassembled WGS sequence"/>
</dbReference>
<proteinExistence type="predicted"/>
<organism evidence="2 3">
    <name type="scientific">Novacetimonas pomaceti</name>
    <dbReference type="NCBI Taxonomy" id="2021998"/>
    <lineage>
        <taxon>Bacteria</taxon>
        <taxon>Pseudomonadati</taxon>
        <taxon>Pseudomonadota</taxon>
        <taxon>Alphaproteobacteria</taxon>
        <taxon>Acetobacterales</taxon>
        <taxon>Acetobacteraceae</taxon>
        <taxon>Novacetimonas</taxon>
    </lineage>
</organism>
<name>A0A318QCV7_9PROT</name>
<dbReference type="Pfam" id="PF11188">
    <property type="entry name" value="DUF2975"/>
    <property type="match status" value="1"/>
</dbReference>
<accession>A0A318QCV7</accession>
<evidence type="ECO:0008006" key="4">
    <source>
        <dbReference type="Google" id="ProtNLM"/>
    </source>
</evidence>
<evidence type="ECO:0000313" key="2">
    <source>
        <dbReference type="EMBL" id="PYD75664.1"/>
    </source>
</evidence>
<dbReference type="AlphaFoldDB" id="A0A318QCV7"/>
<evidence type="ECO:0000256" key="1">
    <source>
        <dbReference type="SAM" id="Phobius"/>
    </source>
</evidence>
<dbReference type="RefSeq" id="WP_110530274.1">
    <property type="nucleotide sequence ID" value="NZ_NOXG01000007.1"/>
</dbReference>
<comment type="caution">
    <text evidence="2">The sequence shown here is derived from an EMBL/GenBank/DDBJ whole genome shotgun (WGS) entry which is preliminary data.</text>
</comment>